<gene>
    <name evidence="1" type="ORF">EDC36_104177</name>
    <name evidence="2" type="ORF">Tigna_01952</name>
</gene>
<proteinExistence type="predicted"/>
<evidence type="ECO:0000313" key="4">
    <source>
        <dbReference type="Proteomes" id="UP000315577"/>
    </source>
</evidence>
<dbReference type="RefSeq" id="WP_132962071.1">
    <property type="nucleotide sequence ID" value="NZ_SMAH01000004.1"/>
</dbReference>
<dbReference type="Proteomes" id="UP000295536">
    <property type="component" value="Unassembled WGS sequence"/>
</dbReference>
<evidence type="ECO:0000313" key="2">
    <source>
        <dbReference type="EMBL" id="TSE20321.1"/>
    </source>
</evidence>
<sequence length="69" mass="8299">MIDERTQHYGLPLPHPENLLEEDVGRIRLAFEQVDGLIHAHATARQQSDAQMLEWQRRQRLRLFHHMDF</sequence>
<dbReference type="AlphaFoldDB" id="A0A4R3LFA0"/>
<accession>A0A4R3LFA0</accession>
<reference evidence="2 4" key="2">
    <citation type="submission" date="2019-07" db="EMBL/GenBank/DDBJ databases">
        <title>Tepidimonas ignava SPS-1037 draft genome.</title>
        <authorList>
            <person name="Da Costa M.S."/>
            <person name="Froufe H.J.C."/>
            <person name="Egas C."/>
            <person name="Albuquerque L."/>
        </authorList>
    </citation>
    <scope>NUCLEOTIDE SEQUENCE [LARGE SCALE GENOMIC DNA]</scope>
    <source>
        <strain evidence="2 4">SPS-1037</strain>
    </source>
</reference>
<keyword evidence="4" id="KW-1185">Reference proteome</keyword>
<evidence type="ECO:0000313" key="1">
    <source>
        <dbReference type="EMBL" id="TCS98753.1"/>
    </source>
</evidence>
<protein>
    <submittedName>
        <fullName evidence="1">Uncharacterized protein</fullName>
    </submittedName>
</protein>
<dbReference type="EMBL" id="VJNC01000013">
    <property type="protein sequence ID" value="TSE20321.1"/>
    <property type="molecule type" value="Genomic_DNA"/>
</dbReference>
<organism evidence="1 3">
    <name type="scientific">Tepidimonas ignava</name>
    <dbReference type="NCBI Taxonomy" id="114249"/>
    <lineage>
        <taxon>Bacteria</taxon>
        <taxon>Pseudomonadati</taxon>
        <taxon>Pseudomonadota</taxon>
        <taxon>Betaproteobacteria</taxon>
        <taxon>Burkholderiales</taxon>
        <taxon>Tepidimonas</taxon>
    </lineage>
</organism>
<dbReference type="EMBL" id="SMAH01000004">
    <property type="protein sequence ID" value="TCS98753.1"/>
    <property type="molecule type" value="Genomic_DNA"/>
</dbReference>
<dbReference type="Proteomes" id="UP000315577">
    <property type="component" value="Unassembled WGS sequence"/>
</dbReference>
<evidence type="ECO:0000313" key="3">
    <source>
        <dbReference type="Proteomes" id="UP000295536"/>
    </source>
</evidence>
<reference evidence="1 3" key="1">
    <citation type="submission" date="2019-03" db="EMBL/GenBank/DDBJ databases">
        <title>Genomic Encyclopedia of Type Strains, Phase IV (KMG-IV): sequencing the most valuable type-strain genomes for metagenomic binning, comparative biology and taxonomic classification.</title>
        <authorList>
            <person name="Goeker M."/>
        </authorList>
    </citation>
    <scope>NUCLEOTIDE SEQUENCE [LARGE SCALE GENOMIC DNA]</scope>
    <source>
        <strain evidence="1 3">DSM 12034</strain>
    </source>
</reference>
<name>A0A4R3LFA0_9BURK</name>
<dbReference type="OrthoDB" id="9889880at2"/>
<comment type="caution">
    <text evidence="1">The sequence shown here is derived from an EMBL/GenBank/DDBJ whole genome shotgun (WGS) entry which is preliminary data.</text>
</comment>